<reference evidence="1" key="1">
    <citation type="journal article" date="2019" name="Sci. Rep.">
        <title>Draft genome of Tanacetum cinerariifolium, the natural source of mosquito coil.</title>
        <authorList>
            <person name="Yamashiro T."/>
            <person name="Shiraishi A."/>
            <person name="Satake H."/>
            <person name="Nakayama K."/>
        </authorList>
    </citation>
    <scope>NUCLEOTIDE SEQUENCE</scope>
</reference>
<evidence type="ECO:0000313" key="1">
    <source>
        <dbReference type="EMBL" id="GEX04767.1"/>
    </source>
</evidence>
<name>A0A699H0U3_TANCI</name>
<sequence>MEPDNKNMTINEYTEDEATKERKLWDNVRSKISLTNYDEADCDSFHQNKSNTFNYPYSHNLPPPHPCSLPVQPYPKNHLVSTNVSDDVDIKTSTTKSNLDELLEEFGDEILNVTMVDEEADFNPTKDIEDLERLLAKDPQLYLMRRSPKVLRIFTWTILG</sequence>
<dbReference type="EMBL" id="BKCJ010086736">
    <property type="protein sequence ID" value="GEX04767.1"/>
    <property type="molecule type" value="Genomic_DNA"/>
</dbReference>
<dbReference type="AlphaFoldDB" id="A0A699H0U3"/>
<comment type="caution">
    <text evidence="1">The sequence shown here is derived from an EMBL/GenBank/DDBJ whole genome shotgun (WGS) entry which is preliminary data.</text>
</comment>
<accession>A0A699H0U3</accession>
<proteinExistence type="predicted"/>
<organism evidence="1">
    <name type="scientific">Tanacetum cinerariifolium</name>
    <name type="common">Dalmatian daisy</name>
    <name type="synonym">Chrysanthemum cinerariifolium</name>
    <dbReference type="NCBI Taxonomy" id="118510"/>
    <lineage>
        <taxon>Eukaryota</taxon>
        <taxon>Viridiplantae</taxon>
        <taxon>Streptophyta</taxon>
        <taxon>Embryophyta</taxon>
        <taxon>Tracheophyta</taxon>
        <taxon>Spermatophyta</taxon>
        <taxon>Magnoliopsida</taxon>
        <taxon>eudicotyledons</taxon>
        <taxon>Gunneridae</taxon>
        <taxon>Pentapetalae</taxon>
        <taxon>asterids</taxon>
        <taxon>campanulids</taxon>
        <taxon>Asterales</taxon>
        <taxon>Asteraceae</taxon>
        <taxon>Asteroideae</taxon>
        <taxon>Anthemideae</taxon>
        <taxon>Anthemidinae</taxon>
        <taxon>Tanacetum</taxon>
    </lineage>
</organism>
<gene>
    <name evidence="1" type="ORF">Tci_276742</name>
</gene>
<protein>
    <submittedName>
        <fullName evidence="1">Phytochrome B</fullName>
    </submittedName>
</protein>